<gene>
    <name evidence="1" type="ORF">S01H1_15301</name>
</gene>
<proteinExistence type="predicted"/>
<name>X0RTS0_9ZZZZ</name>
<organism evidence="1">
    <name type="scientific">marine sediment metagenome</name>
    <dbReference type="NCBI Taxonomy" id="412755"/>
    <lineage>
        <taxon>unclassified sequences</taxon>
        <taxon>metagenomes</taxon>
        <taxon>ecological metagenomes</taxon>
    </lineage>
</organism>
<evidence type="ECO:0000313" key="1">
    <source>
        <dbReference type="EMBL" id="GAF72239.1"/>
    </source>
</evidence>
<reference evidence="1" key="1">
    <citation type="journal article" date="2014" name="Front. Microbiol.">
        <title>High frequency of phylogenetically diverse reductive dehalogenase-homologous genes in deep subseafloor sedimentary metagenomes.</title>
        <authorList>
            <person name="Kawai M."/>
            <person name="Futagami T."/>
            <person name="Toyoda A."/>
            <person name="Takaki Y."/>
            <person name="Nishi S."/>
            <person name="Hori S."/>
            <person name="Arai W."/>
            <person name="Tsubouchi T."/>
            <person name="Morono Y."/>
            <person name="Uchiyama I."/>
            <person name="Ito T."/>
            <person name="Fujiyama A."/>
            <person name="Inagaki F."/>
            <person name="Takami H."/>
        </authorList>
    </citation>
    <scope>NUCLEOTIDE SEQUENCE</scope>
    <source>
        <strain evidence="1">Expedition CK06-06</strain>
    </source>
</reference>
<protein>
    <submittedName>
        <fullName evidence="1">Uncharacterized protein</fullName>
    </submittedName>
</protein>
<comment type="caution">
    <text evidence="1">The sequence shown here is derived from an EMBL/GenBank/DDBJ whole genome shotgun (WGS) entry which is preliminary data.</text>
</comment>
<accession>X0RTS0</accession>
<sequence>MGWAILARFRSVLSESKIVPIDFRTRLISSECDPGPMNAG</sequence>
<dbReference type="EMBL" id="BARS01007987">
    <property type="protein sequence ID" value="GAF72239.1"/>
    <property type="molecule type" value="Genomic_DNA"/>
</dbReference>
<dbReference type="AlphaFoldDB" id="X0RTS0"/>